<keyword evidence="14" id="KW-0675">Receptor</keyword>
<feature type="transmembrane region" description="Helical" evidence="12">
    <location>
        <begin position="169"/>
        <end position="186"/>
    </location>
</feature>
<dbReference type="InterPro" id="IPR000014">
    <property type="entry name" value="PAS"/>
</dbReference>
<dbReference type="InterPro" id="IPR004090">
    <property type="entry name" value="Chemotax_Me-accpt_rcpt"/>
</dbReference>
<keyword evidence="4" id="KW-0145">Chemotaxis</keyword>
<evidence type="ECO:0000256" key="12">
    <source>
        <dbReference type="SAM" id="Phobius"/>
    </source>
</evidence>
<dbReference type="PROSITE" id="PS50111">
    <property type="entry name" value="CHEMOTAXIS_TRANSDUC_2"/>
    <property type="match status" value="1"/>
</dbReference>
<dbReference type="Pfam" id="PF00015">
    <property type="entry name" value="MCPsignal"/>
    <property type="match status" value="1"/>
</dbReference>
<keyword evidence="5" id="KW-0997">Cell inner membrane</keyword>
<evidence type="ECO:0000256" key="6">
    <source>
        <dbReference type="ARBA" id="ARBA00022692"/>
    </source>
</evidence>
<dbReference type="GO" id="GO:0007165">
    <property type="term" value="P:signal transduction"/>
    <property type="evidence" value="ECO:0007669"/>
    <property type="project" value="UniProtKB-KW"/>
</dbReference>
<comment type="caution">
    <text evidence="14">The sequence shown here is derived from an EMBL/GenBank/DDBJ whole genome shotgun (WGS) entry which is preliminary data.</text>
</comment>
<reference evidence="14 15" key="1">
    <citation type="submission" date="2014-09" db="EMBL/GenBank/DDBJ databases">
        <title>Whole genome shotgun sequence of Escherichia vulneris NBRC 102420.</title>
        <authorList>
            <person name="Yoshida Y."/>
            <person name="Hosoyama A."/>
            <person name="Tsuchikane K."/>
            <person name="Ohji S."/>
            <person name="Ichikawa N."/>
            <person name="Kimura A."/>
            <person name="Yamazoe A."/>
            <person name="Ezaki T."/>
            <person name="Fujita N."/>
        </authorList>
    </citation>
    <scope>NUCLEOTIDE SEQUENCE [LARGE SCALE GENOMIC DNA]</scope>
    <source>
        <strain evidence="14 15">NBRC 102420</strain>
    </source>
</reference>
<protein>
    <submittedName>
        <fullName evidence="14">Aerotaxis receptor</fullName>
    </submittedName>
</protein>
<evidence type="ECO:0000313" key="15">
    <source>
        <dbReference type="Proteomes" id="UP000029462"/>
    </source>
</evidence>
<feature type="domain" description="Methyl-accepting transducer" evidence="13">
    <location>
        <begin position="267"/>
        <end position="496"/>
    </location>
</feature>
<dbReference type="eggNOG" id="COG0840">
    <property type="taxonomic scope" value="Bacteria"/>
</dbReference>
<dbReference type="EMBL" id="BBMZ01000009">
    <property type="protein sequence ID" value="GAL58129.1"/>
    <property type="molecule type" value="Genomic_DNA"/>
</dbReference>
<dbReference type="PANTHER" id="PTHR43531">
    <property type="entry name" value="PROTEIN ICFG"/>
    <property type="match status" value="1"/>
</dbReference>
<dbReference type="PRINTS" id="PR00260">
    <property type="entry name" value="CHEMTRNSDUCR"/>
</dbReference>
<proteinExistence type="inferred from homology"/>
<dbReference type="SMART" id="SM00086">
    <property type="entry name" value="PAC"/>
    <property type="match status" value="1"/>
</dbReference>
<evidence type="ECO:0000256" key="1">
    <source>
        <dbReference type="ARBA" id="ARBA00004429"/>
    </source>
</evidence>
<dbReference type="GO" id="GO:0004888">
    <property type="term" value="F:transmembrane signaling receptor activity"/>
    <property type="evidence" value="ECO:0007669"/>
    <property type="project" value="InterPro"/>
</dbReference>
<dbReference type="Proteomes" id="UP000029462">
    <property type="component" value="Unassembled WGS sequence"/>
</dbReference>
<dbReference type="OrthoDB" id="9812260at2"/>
<dbReference type="SMART" id="SM00283">
    <property type="entry name" value="MA"/>
    <property type="match status" value="1"/>
</dbReference>
<dbReference type="GO" id="GO:0005886">
    <property type="term" value="C:plasma membrane"/>
    <property type="evidence" value="ECO:0007669"/>
    <property type="project" value="UniProtKB-SubCell"/>
</dbReference>
<comment type="similarity">
    <text evidence="10">Belongs to the methyl-accepting chemotaxis (MCP) protein family.</text>
</comment>
<dbReference type="FunFam" id="1.10.287.950:FF:000001">
    <property type="entry name" value="Methyl-accepting chemotaxis sensory transducer"/>
    <property type="match status" value="1"/>
</dbReference>
<evidence type="ECO:0000256" key="4">
    <source>
        <dbReference type="ARBA" id="ARBA00022500"/>
    </source>
</evidence>
<evidence type="ECO:0000256" key="9">
    <source>
        <dbReference type="ARBA" id="ARBA00023224"/>
    </source>
</evidence>
<evidence type="ECO:0000256" key="11">
    <source>
        <dbReference type="PROSITE-ProRule" id="PRU00284"/>
    </source>
</evidence>
<keyword evidence="15" id="KW-1185">Reference proteome</keyword>
<evidence type="ECO:0000313" key="14">
    <source>
        <dbReference type="EMBL" id="GAL58129.1"/>
    </source>
</evidence>
<dbReference type="GO" id="GO:0052131">
    <property type="term" value="P:positive aerotaxis"/>
    <property type="evidence" value="ECO:0007669"/>
    <property type="project" value="UniProtKB-ARBA"/>
</dbReference>
<evidence type="ECO:0000256" key="7">
    <source>
        <dbReference type="ARBA" id="ARBA00022989"/>
    </source>
</evidence>
<dbReference type="AlphaFoldDB" id="A0A090V4E7"/>
<evidence type="ECO:0000256" key="2">
    <source>
        <dbReference type="ARBA" id="ARBA00022475"/>
    </source>
</evidence>
<dbReference type="InterPro" id="IPR004089">
    <property type="entry name" value="MCPsignal_dom"/>
</dbReference>
<dbReference type="NCBIfam" id="TIGR00229">
    <property type="entry name" value="sensory_box"/>
    <property type="match status" value="1"/>
</dbReference>
<gene>
    <name evidence="14" type="primary">aer</name>
    <name evidence="14" type="ORF">EV102420_09_01610</name>
</gene>
<dbReference type="InterPro" id="IPR013655">
    <property type="entry name" value="PAS_fold_3"/>
</dbReference>
<dbReference type="CDD" id="cd00130">
    <property type="entry name" value="PAS"/>
    <property type="match status" value="1"/>
</dbReference>
<evidence type="ECO:0000256" key="5">
    <source>
        <dbReference type="ARBA" id="ARBA00022519"/>
    </source>
</evidence>
<keyword evidence="7 12" id="KW-1133">Transmembrane helix</keyword>
<keyword evidence="3" id="KW-0488">Methylation</keyword>
<dbReference type="SUPFAM" id="SSF58104">
    <property type="entry name" value="Methyl-accepting chemotaxis protein (MCP) signaling domain"/>
    <property type="match status" value="1"/>
</dbReference>
<dbReference type="STRING" id="1115515.EV102420_09_01610"/>
<organism evidence="14 15">
    <name type="scientific">Pseudescherichia vulneris NBRC 102420</name>
    <dbReference type="NCBI Taxonomy" id="1115515"/>
    <lineage>
        <taxon>Bacteria</taxon>
        <taxon>Pseudomonadati</taxon>
        <taxon>Pseudomonadota</taxon>
        <taxon>Gammaproteobacteria</taxon>
        <taxon>Enterobacterales</taxon>
        <taxon>Enterobacteriaceae</taxon>
        <taxon>Pseudescherichia</taxon>
    </lineage>
</organism>
<accession>A0A090V4E7</accession>
<dbReference type="Gene3D" id="3.30.450.20">
    <property type="entry name" value="PAS domain"/>
    <property type="match status" value="1"/>
</dbReference>
<keyword evidence="6 12" id="KW-0812">Transmembrane</keyword>
<sequence length="513" mass="56377">MKRNTPVTQKEYLLNDGTTLMSTTDTQSHISYANSAFIAASGFDEADLAGEPHNIIRHPDMPPAAFADMWFTIQQGESWTGLVKNRRRNGDHYWVRANVTPVYQREKLTGYISVRNIPHREEIDASEKCYAQINSNKLKGYRFYKGVLVRRGALSFLSLFKWLAISRRINLALAIPALVIAALPFISLPAPVQSAMTLMLFLLIALFLQAQVSHPLKLILTQIQKVVSGRRADYFQFNRVDEIGMLLRLVNQSGLNLNSLVGDVTTQLDGIRKISHRISEEGELLQQRTEETSADLHQTAAAVEEIASAVKQTAETAAEAMTRADETSRNAMNSGNIMKQTITMMQSVSRDNRQIVDIIGVIDSIAFQTNILALNAAVEAARAGEAGRGFAVVAAEVRHLAQHSASAAKEIKTLIEQNVANVSSGVKMVENTETHLTAMIDNVLQMSTMIKEMGTATQEQTQALSLINESVSRIGVMTHNNTGMVERVTDAAGDLSTRAARLQRAVKVFGGGN</sequence>
<dbReference type="Gene3D" id="1.10.287.950">
    <property type="entry name" value="Methyl-accepting chemotaxis protein"/>
    <property type="match status" value="1"/>
</dbReference>
<name>A0A090V4E7_PSEVU</name>
<evidence type="ECO:0000259" key="13">
    <source>
        <dbReference type="PROSITE" id="PS50111"/>
    </source>
</evidence>
<dbReference type="SUPFAM" id="SSF55785">
    <property type="entry name" value="PYP-like sensor domain (PAS domain)"/>
    <property type="match status" value="1"/>
</dbReference>
<dbReference type="CDD" id="cd11386">
    <property type="entry name" value="MCP_signal"/>
    <property type="match status" value="1"/>
</dbReference>
<dbReference type="Pfam" id="PF08447">
    <property type="entry name" value="PAS_3"/>
    <property type="match status" value="1"/>
</dbReference>
<keyword evidence="2" id="KW-1003">Cell membrane</keyword>
<dbReference type="InterPro" id="IPR035965">
    <property type="entry name" value="PAS-like_dom_sf"/>
</dbReference>
<evidence type="ECO:0000256" key="8">
    <source>
        <dbReference type="ARBA" id="ARBA00023136"/>
    </source>
</evidence>
<dbReference type="InterPro" id="IPR001610">
    <property type="entry name" value="PAC"/>
</dbReference>
<dbReference type="FunFam" id="3.30.450.20:FF:000046">
    <property type="entry name" value="Aerotaxis sensor receptor"/>
    <property type="match status" value="1"/>
</dbReference>
<comment type="subcellular location">
    <subcellularLocation>
        <location evidence="1">Cell inner membrane</location>
        <topology evidence="1">Multi-pass membrane protein</topology>
    </subcellularLocation>
</comment>
<keyword evidence="9 11" id="KW-0807">Transducer</keyword>
<dbReference type="InterPro" id="IPR051310">
    <property type="entry name" value="MCP_chemotaxis"/>
</dbReference>
<evidence type="ECO:0000256" key="3">
    <source>
        <dbReference type="ARBA" id="ARBA00022481"/>
    </source>
</evidence>
<dbReference type="RefSeq" id="WP_042391022.1">
    <property type="nucleotide sequence ID" value="NZ_BBMZ01000009.1"/>
</dbReference>
<dbReference type="PANTHER" id="PTHR43531:SF7">
    <property type="entry name" value="AEROTAXIS RECEPTOR"/>
    <property type="match status" value="1"/>
</dbReference>
<evidence type="ECO:0000256" key="10">
    <source>
        <dbReference type="ARBA" id="ARBA00029447"/>
    </source>
</evidence>
<keyword evidence="8 12" id="KW-0472">Membrane</keyword>